<keyword evidence="3" id="KW-0282">Flagellum</keyword>
<evidence type="ECO:0000256" key="1">
    <source>
        <dbReference type="SAM" id="Coils"/>
    </source>
</evidence>
<feature type="coiled-coil region" evidence="1">
    <location>
        <begin position="329"/>
        <end position="363"/>
    </location>
</feature>
<proteinExistence type="predicted"/>
<dbReference type="Proteomes" id="UP000192257">
    <property type="component" value="Unassembled WGS sequence"/>
</dbReference>
<dbReference type="GeneID" id="39982972"/>
<feature type="compositionally biased region" description="Basic residues" evidence="2">
    <location>
        <begin position="1"/>
        <end position="11"/>
    </location>
</feature>
<feature type="region of interest" description="Disordered" evidence="2">
    <location>
        <begin position="1"/>
        <end position="23"/>
    </location>
</feature>
<comment type="caution">
    <text evidence="3">The sequence shown here is derived from an EMBL/GenBank/DDBJ whole genome shotgun (WGS) entry which is preliminary data.</text>
</comment>
<dbReference type="OrthoDB" id="250119at2759"/>
<evidence type="ECO:0000313" key="4">
    <source>
        <dbReference type="Proteomes" id="UP000192257"/>
    </source>
</evidence>
<accession>A0A1X0P3Y1</accession>
<dbReference type="RefSeq" id="XP_028885216.1">
    <property type="nucleotide sequence ID" value="XM_029023192.1"/>
</dbReference>
<feature type="coiled-coil region" evidence="1">
    <location>
        <begin position="525"/>
        <end position="559"/>
    </location>
</feature>
<keyword evidence="3" id="KW-0966">Cell projection</keyword>
<reference evidence="3 4" key="1">
    <citation type="submission" date="2017-03" db="EMBL/GenBank/DDBJ databases">
        <title>An alternative strategy for trypanosome survival in the mammalian bloodstream revealed through genome and transcriptome analysis of the ubiquitous bovine parasite Trypanosoma (Megatrypanum) theileri.</title>
        <authorList>
            <person name="Kelly S."/>
            <person name="Ivens A."/>
            <person name="Mott A."/>
            <person name="O'Neill E."/>
            <person name="Emms D."/>
            <person name="Macleod O."/>
            <person name="Voorheis P."/>
            <person name="Matthews J."/>
            <person name="Matthews K."/>
            <person name="Carrington M."/>
        </authorList>
    </citation>
    <scope>NUCLEOTIDE SEQUENCE [LARGE SCALE GENOMIC DNA]</scope>
    <source>
        <strain evidence="3">Edinburgh</strain>
    </source>
</reference>
<evidence type="ECO:0000313" key="3">
    <source>
        <dbReference type="EMBL" id="ORC91150.1"/>
    </source>
</evidence>
<sequence>MAPKKGKKKGGKKQESAEILRLQQLRTQENEAEEIQKRENDRRDREEQEERIILWKEENVRIIREKDGKVKELMMKVEQLTTSLHDERAASESQVEQLVLMRDSLLNEVSLLRVEIEDKQKLLLQERQNAELKLRSVREEAEKNIRALEDEMEELRTELSVTKTEHAEYRERMEITMDAKEAEIREQVSMIGNLERELEKALAMNHSLQEVVESREADDRKNVTLMQMLNAQLDENKRRYEDHLDEERKRANMTKEELLQLETKCARLQDEIEALKKENMDIKLESDGVLREYKLQLEQVKHDSEYLSSELRTLHEKNALESEATQNAKATLEEELQTTLVELEANQKRMEELETLLRRKERENFDKITFLNAQISNNRTVMSQLQQKLLHERQLHETELSRTTDEAKEKEKQLDTVRHTFIQSQDGAKEREAQLLSEIAALKATTFHLQASLKDRQNNLDIMTASKDEEIKRLSNLLDAHFIPHRKTIEDGTTTNEGTIAILSDKIGELTREIELKDQVALENETHMKARIANQEEMIEALREDLRVAEARRREEVRSVEDEVSRLKKTLEIHFIPYEL</sequence>
<organism evidence="3 4">
    <name type="scientific">Trypanosoma theileri</name>
    <dbReference type="NCBI Taxonomy" id="67003"/>
    <lineage>
        <taxon>Eukaryota</taxon>
        <taxon>Discoba</taxon>
        <taxon>Euglenozoa</taxon>
        <taxon>Kinetoplastea</taxon>
        <taxon>Metakinetoplastina</taxon>
        <taxon>Trypanosomatida</taxon>
        <taxon>Trypanosomatidae</taxon>
        <taxon>Trypanosoma</taxon>
    </lineage>
</organism>
<dbReference type="AlphaFoldDB" id="A0A1X0P3Y1"/>
<keyword evidence="1" id="KW-0175">Coiled coil</keyword>
<gene>
    <name evidence="3" type="ORF">TM35_000061550</name>
</gene>
<feature type="coiled-coil region" evidence="1">
    <location>
        <begin position="113"/>
        <end position="285"/>
    </location>
</feature>
<name>A0A1X0P3Y1_9TRYP</name>
<evidence type="ECO:0000256" key="2">
    <source>
        <dbReference type="SAM" id="MobiDB-lite"/>
    </source>
</evidence>
<feature type="coiled-coil region" evidence="1">
    <location>
        <begin position="393"/>
        <end position="420"/>
    </location>
</feature>
<keyword evidence="4" id="KW-1185">Reference proteome</keyword>
<dbReference type="VEuPathDB" id="TriTrypDB:TM35_000061550"/>
<keyword evidence="3" id="KW-0969">Cilium</keyword>
<dbReference type="EMBL" id="NBCO01000006">
    <property type="protein sequence ID" value="ORC91150.1"/>
    <property type="molecule type" value="Genomic_DNA"/>
</dbReference>
<protein>
    <submittedName>
        <fullName evidence="3">Putative paraflagellar rod component par4</fullName>
    </submittedName>
</protein>